<name>A0A7I7P447_9MYCO</name>
<gene>
    <name evidence="2" type="ORF">MSEO_39780</name>
</gene>
<dbReference type="EMBL" id="AP022582">
    <property type="protein sequence ID" value="BBY03479.1"/>
    <property type="molecule type" value="Genomic_DNA"/>
</dbReference>
<evidence type="ECO:0008006" key="4">
    <source>
        <dbReference type="Google" id="ProtNLM"/>
    </source>
</evidence>
<organism evidence="2 3">
    <name type="scientific">Mycobacterium seoulense</name>
    <dbReference type="NCBI Taxonomy" id="386911"/>
    <lineage>
        <taxon>Bacteria</taxon>
        <taxon>Bacillati</taxon>
        <taxon>Actinomycetota</taxon>
        <taxon>Actinomycetes</taxon>
        <taxon>Mycobacteriales</taxon>
        <taxon>Mycobacteriaceae</taxon>
        <taxon>Mycobacterium</taxon>
    </lineage>
</organism>
<dbReference type="RefSeq" id="WP_163683012.1">
    <property type="nucleotide sequence ID" value="NZ_AP022582.1"/>
</dbReference>
<accession>A0A7I7P447</accession>
<keyword evidence="3" id="KW-1185">Reference proteome</keyword>
<feature type="region of interest" description="Disordered" evidence="1">
    <location>
        <begin position="1"/>
        <end position="26"/>
    </location>
</feature>
<evidence type="ECO:0000313" key="2">
    <source>
        <dbReference type="EMBL" id="BBY03479.1"/>
    </source>
</evidence>
<evidence type="ECO:0000256" key="1">
    <source>
        <dbReference type="SAM" id="MobiDB-lite"/>
    </source>
</evidence>
<dbReference type="KEGG" id="mseo:MSEO_39780"/>
<dbReference type="Proteomes" id="UP000466632">
    <property type="component" value="Chromosome"/>
</dbReference>
<reference evidence="2 3" key="1">
    <citation type="journal article" date="2019" name="Emerg. Microbes Infect.">
        <title>Comprehensive subspecies identification of 175 nontuberculous mycobacteria species based on 7547 genomic profiles.</title>
        <authorList>
            <person name="Matsumoto Y."/>
            <person name="Kinjo T."/>
            <person name="Motooka D."/>
            <person name="Nabeya D."/>
            <person name="Jung N."/>
            <person name="Uechi K."/>
            <person name="Horii T."/>
            <person name="Iida T."/>
            <person name="Fujita J."/>
            <person name="Nakamura S."/>
        </authorList>
    </citation>
    <scope>NUCLEOTIDE SEQUENCE [LARGE SCALE GENOMIC DNA]</scope>
    <source>
        <strain evidence="2 3">JCM 16018</strain>
    </source>
</reference>
<evidence type="ECO:0000313" key="3">
    <source>
        <dbReference type="Proteomes" id="UP000466632"/>
    </source>
</evidence>
<sequence length="120" mass="12848">MTEQAGPSVAAMQARQSALAGQHGTAADADRVLTEVLTGAHAAMREGARRLDAIAEQIDHATSHQAGLAVDTPMGAREFQRFLLAKQREITAVLEDARELSRAKKTVLEGLRDQYAPDNG</sequence>
<dbReference type="Pfam" id="PF10774">
    <property type="entry name" value="DUF4226"/>
    <property type="match status" value="1"/>
</dbReference>
<proteinExistence type="predicted"/>
<protein>
    <recommendedName>
        <fullName evidence="4">Biofilm regulator BssS</fullName>
    </recommendedName>
</protein>
<dbReference type="AlphaFoldDB" id="A0A7I7P447"/>
<dbReference type="InterPro" id="IPR019710">
    <property type="entry name" value="DUF4226"/>
</dbReference>